<dbReference type="GO" id="GO:0047244">
    <property type="term" value="F:N-acetylglucosaminyldiphosphoundecaprenol N-acetyl-beta-D-mannosaminyltransferase activity"/>
    <property type="evidence" value="ECO:0007669"/>
    <property type="project" value="UniProtKB-UniRule"/>
</dbReference>
<organism evidence="6 7">
    <name type="scientific">Edaphobacillus lindanitolerans</name>
    <dbReference type="NCBI Taxonomy" id="550447"/>
    <lineage>
        <taxon>Bacteria</taxon>
        <taxon>Bacillati</taxon>
        <taxon>Bacillota</taxon>
        <taxon>Bacilli</taxon>
        <taxon>Bacillales</taxon>
        <taxon>Bacillaceae</taxon>
        <taxon>Edaphobacillus</taxon>
    </lineage>
</organism>
<dbReference type="CDD" id="cd06533">
    <property type="entry name" value="Glyco_transf_WecG_TagA"/>
    <property type="match status" value="1"/>
</dbReference>
<comment type="catalytic activity">
    <reaction evidence="5">
        <text>UDP-N-acetyl-alpha-D-mannosamine + N-acetyl-alpha-D-glucosaminyl-di-trans,octa-cis-undecaprenyl diphosphate = N-acetyl-beta-D-mannosaminyl-(1-&gt;4)-N-acetyl-alpha-D-glucosaminyl di-trans,octa-cis-undecaprenyl diphosphate + UDP + H(+)</text>
        <dbReference type="Rhea" id="RHEA:16053"/>
        <dbReference type="ChEBI" id="CHEBI:15378"/>
        <dbReference type="ChEBI" id="CHEBI:58223"/>
        <dbReference type="ChEBI" id="CHEBI:62959"/>
        <dbReference type="ChEBI" id="CHEBI:68623"/>
        <dbReference type="ChEBI" id="CHEBI:132210"/>
        <dbReference type="EC" id="2.4.1.187"/>
    </reaction>
</comment>
<keyword evidence="4 5" id="KW-0961">Cell wall biogenesis/degradation</keyword>
<keyword evidence="1 5" id="KW-0328">Glycosyltransferase</keyword>
<comment type="function">
    <text evidence="5">Catalyzes the conversion of GlcNAc-PP-undecaprenol into ManNAc-GlcNAc-PP-undecaprenol, the first committed lipid intermediate in the de novo synthesis of teichoic acid.</text>
</comment>
<protein>
    <recommendedName>
        <fullName evidence="5">N-acetylglucosaminyldiphosphoundecaprenol N-acetyl-beta-D-mannosaminyltransferase</fullName>
        <ecNumber evidence="5">2.4.1.187</ecNumber>
    </recommendedName>
    <alternativeName>
        <fullName evidence="5">N-acetylmannosaminyltransferase</fullName>
    </alternativeName>
    <alternativeName>
        <fullName evidence="5">UDP-N-acetylmannosamine transferase</fullName>
    </alternativeName>
    <alternativeName>
        <fullName evidence="5">UDP-N-acetylmannosamine:N-acetylglucosaminyl pyrophosphorylundecaprenol N-acetylmannosaminyltransferase</fullName>
    </alternativeName>
</protein>
<dbReference type="Proteomes" id="UP000187550">
    <property type="component" value="Unassembled WGS sequence"/>
</dbReference>
<name>A0A1U7PHR2_9BACI</name>
<dbReference type="PANTHER" id="PTHR34136">
    <property type="match status" value="1"/>
</dbReference>
<evidence type="ECO:0000256" key="1">
    <source>
        <dbReference type="ARBA" id="ARBA00022676"/>
    </source>
</evidence>
<proteinExistence type="inferred from homology"/>
<reference evidence="7" key="1">
    <citation type="submission" date="2017-01" db="EMBL/GenBank/DDBJ databases">
        <authorList>
            <person name="Varghese N."/>
            <person name="Submissions S."/>
        </authorList>
    </citation>
    <scope>NUCLEOTIDE SEQUENCE [LARGE SCALE GENOMIC DNA]</scope>
    <source>
        <strain evidence="7">MNA4</strain>
    </source>
</reference>
<dbReference type="UniPathway" id="UPA00632"/>
<evidence type="ECO:0000313" key="7">
    <source>
        <dbReference type="Proteomes" id="UP000187550"/>
    </source>
</evidence>
<dbReference type="InterPro" id="IPR034714">
    <property type="entry name" value="TagA_TarA"/>
</dbReference>
<keyword evidence="7" id="KW-1185">Reference proteome</keyword>
<dbReference type="RefSeq" id="WP_076756752.1">
    <property type="nucleotide sequence ID" value="NZ_FTPL01000001.1"/>
</dbReference>
<gene>
    <name evidence="6" type="ORF">SAMN05428946_0468</name>
</gene>
<evidence type="ECO:0000313" key="6">
    <source>
        <dbReference type="EMBL" id="SIT69261.1"/>
    </source>
</evidence>
<keyword evidence="3 5" id="KW-0777">Teichoic acid biosynthesis</keyword>
<comment type="similarity">
    <text evidence="5">Belongs to the glycosyltransferase 26 family. TagA/TarA subfamily.</text>
</comment>
<comment type="pathway">
    <text evidence="5">Cell wall biogenesis; teichoic acid biosynthesis.</text>
</comment>
<dbReference type="NCBIfam" id="TIGR00696">
    <property type="entry name" value="wecG_tagA_cpsF"/>
    <property type="match status" value="1"/>
</dbReference>
<dbReference type="GO" id="GO:0071555">
    <property type="term" value="P:cell wall organization"/>
    <property type="evidence" value="ECO:0007669"/>
    <property type="project" value="UniProtKB-KW"/>
</dbReference>
<evidence type="ECO:0000256" key="2">
    <source>
        <dbReference type="ARBA" id="ARBA00022679"/>
    </source>
</evidence>
<evidence type="ECO:0000256" key="3">
    <source>
        <dbReference type="ARBA" id="ARBA00022944"/>
    </source>
</evidence>
<dbReference type="EMBL" id="FTPL01000001">
    <property type="protein sequence ID" value="SIT69261.1"/>
    <property type="molecule type" value="Genomic_DNA"/>
</dbReference>
<sequence length="239" mass="26756">MGNKVKLFDVDIDDLTKSGALGIVDAALNKKDKMFIATLNPEIVMYANSNPGYLRAIQAADLKVADGIGLVVGARILGLPLKERIPGIELMEEMLKMASAKKLRVFLYGAKPAVLAKLVEVLNEKYPGIQVVGDRDGYHGNGRQAADHVIESKPDMTFVALGFPKQEQWIYDHLPEFPDGVYMGVGGSFDVLSGTIKRAPLFWRKLNLEWLYRLLRQPSRFKRFLVIPQFLLKVLKSRK</sequence>
<dbReference type="EC" id="2.4.1.187" evidence="5"/>
<dbReference type="InterPro" id="IPR004629">
    <property type="entry name" value="WecG_TagA_CpsF"/>
</dbReference>
<dbReference type="STRING" id="550447.SAMN05428946_0468"/>
<dbReference type="Pfam" id="PF03808">
    <property type="entry name" value="Glyco_tran_WecG"/>
    <property type="match status" value="1"/>
</dbReference>
<dbReference type="GO" id="GO:0019350">
    <property type="term" value="P:teichoic acid biosynthetic process"/>
    <property type="evidence" value="ECO:0007669"/>
    <property type="project" value="UniProtKB-UniRule"/>
</dbReference>
<dbReference type="AlphaFoldDB" id="A0A1U7PHR2"/>
<dbReference type="OrthoDB" id="9771846at2"/>
<keyword evidence="2 5" id="KW-0808">Transferase</keyword>
<evidence type="ECO:0000256" key="4">
    <source>
        <dbReference type="ARBA" id="ARBA00023316"/>
    </source>
</evidence>
<evidence type="ECO:0000256" key="5">
    <source>
        <dbReference type="HAMAP-Rule" id="MF_02070"/>
    </source>
</evidence>
<dbReference type="PANTHER" id="PTHR34136:SF1">
    <property type="entry name" value="UDP-N-ACETYL-D-MANNOSAMINURONIC ACID TRANSFERASE"/>
    <property type="match status" value="1"/>
</dbReference>
<dbReference type="HAMAP" id="MF_02070">
    <property type="entry name" value="TagA_TarA"/>
    <property type="match status" value="1"/>
</dbReference>
<accession>A0A1U7PHR2</accession>